<comment type="caution">
    <text evidence="1">The sequence shown here is derived from an EMBL/GenBank/DDBJ whole genome shotgun (WGS) entry which is preliminary data.</text>
</comment>
<dbReference type="AlphaFoldDB" id="W4M708"/>
<keyword evidence="2" id="KW-1185">Reference proteome</keyword>
<evidence type="ECO:0000313" key="2">
    <source>
        <dbReference type="Proteomes" id="UP000019140"/>
    </source>
</evidence>
<gene>
    <name evidence="1" type="ORF">ETSY2_23105</name>
</gene>
<organism evidence="1 2">
    <name type="scientific">Candidatus Entotheonella gemina</name>
    <dbReference type="NCBI Taxonomy" id="1429439"/>
    <lineage>
        <taxon>Bacteria</taxon>
        <taxon>Pseudomonadati</taxon>
        <taxon>Nitrospinota/Tectimicrobiota group</taxon>
        <taxon>Candidatus Tectimicrobiota</taxon>
        <taxon>Candidatus Entotheonellia</taxon>
        <taxon>Candidatus Entotheonellales</taxon>
        <taxon>Candidatus Entotheonellaceae</taxon>
        <taxon>Candidatus Entotheonella</taxon>
    </lineage>
</organism>
<reference evidence="1 2" key="1">
    <citation type="journal article" date="2014" name="Nature">
        <title>An environmental bacterial taxon with a large and distinct metabolic repertoire.</title>
        <authorList>
            <person name="Wilson M.C."/>
            <person name="Mori T."/>
            <person name="Ruckert C."/>
            <person name="Uria A.R."/>
            <person name="Helf M.J."/>
            <person name="Takada K."/>
            <person name="Gernert C."/>
            <person name="Steffens U.A."/>
            <person name="Heycke N."/>
            <person name="Schmitt S."/>
            <person name="Rinke C."/>
            <person name="Helfrich E.J."/>
            <person name="Brachmann A.O."/>
            <person name="Gurgui C."/>
            <person name="Wakimoto T."/>
            <person name="Kracht M."/>
            <person name="Crusemann M."/>
            <person name="Hentschel U."/>
            <person name="Abe I."/>
            <person name="Matsunaga S."/>
            <person name="Kalinowski J."/>
            <person name="Takeyama H."/>
            <person name="Piel J."/>
        </authorList>
    </citation>
    <scope>NUCLEOTIDE SEQUENCE [LARGE SCALE GENOMIC DNA]</scope>
    <source>
        <strain evidence="2">TSY2</strain>
    </source>
</reference>
<accession>W4M708</accession>
<proteinExistence type="predicted"/>
<evidence type="ECO:0000313" key="1">
    <source>
        <dbReference type="EMBL" id="ETX05407.1"/>
    </source>
</evidence>
<protein>
    <recommendedName>
        <fullName evidence="3">Ribosome-binding factor A</fullName>
    </recommendedName>
</protein>
<sequence length="86" mass="10034">MHEERLLELLNEGIRHLHKAFPESQCLILALEVDHELPDWEYLAVSIKISLSVEEANSRLNAFTHSWLLRHAAEVGDRLLFDLEYV</sequence>
<dbReference type="HOGENOM" id="CLU_2492085_0_0_7"/>
<name>W4M708_9BACT</name>
<evidence type="ECO:0008006" key="3">
    <source>
        <dbReference type="Google" id="ProtNLM"/>
    </source>
</evidence>
<dbReference type="EMBL" id="AZHX01000957">
    <property type="protein sequence ID" value="ETX05407.1"/>
    <property type="molecule type" value="Genomic_DNA"/>
</dbReference>
<dbReference type="Proteomes" id="UP000019140">
    <property type="component" value="Unassembled WGS sequence"/>
</dbReference>